<evidence type="ECO:0000313" key="7">
    <source>
        <dbReference type="Proteomes" id="UP001143545"/>
    </source>
</evidence>
<dbReference type="Pfam" id="PF09685">
    <property type="entry name" value="MamF_MmsF"/>
    <property type="match status" value="1"/>
</dbReference>
<accession>A0A9W6B316</accession>
<dbReference type="RefSeq" id="WP_281752344.1">
    <property type="nucleotide sequence ID" value="NZ_BRVP01000004.1"/>
</dbReference>
<feature type="transmembrane region" description="Helical" evidence="5">
    <location>
        <begin position="20"/>
        <end position="41"/>
    </location>
</feature>
<evidence type="ECO:0000256" key="2">
    <source>
        <dbReference type="ARBA" id="ARBA00022692"/>
    </source>
</evidence>
<keyword evidence="3 5" id="KW-1133">Transmembrane helix</keyword>
<evidence type="ECO:0008006" key="8">
    <source>
        <dbReference type="Google" id="ProtNLM"/>
    </source>
</evidence>
<proteinExistence type="predicted"/>
<reference evidence="6" key="1">
    <citation type="submission" date="2022-07" db="EMBL/GenBank/DDBJ databases">
        <title>Taxonomy of Novel Oxalotrophic and Methylotrophic Bacteria.</title>
        <authorList>
            <person name="Sahin N."/>
            <person name="Tani A."/>
        </authorList>
    </citation>
    <scope>NUCLEOTIDE SEQUENCE</scope>
    <source>
        <strain evidence="6">AM327</strain>
    </source>
</reference>
<feature type="transmembrane region" description="Helical" evidence="5">
    <location>
        <begin position="62"/>
        <end position="85"/>
    </location>
</feature>
<keyword evidence="4 5" id="KW-0472">Membrane</keyword>
<evidence type="ECO:0000256" key="5">
    <source>
        <dbReference type="SAM" id="Phobius"/>
    </source>
</evidence>
<organism evidence="6 7">
    <name type="scientific">Neptunitalea chrysea</name>
    <dbReference type="NCBI Taxonomy" id="1647581"/>
    <lineage>
        <taxon>Bacteria</taxon>
        <taxon>Pseudomonadati</taxon>
        <taxon>Bacteroidota</taxon>
        <taxon>Flavobacteriia</taxon>
        <taxon>Flavobacteriales</taxon>
        <taxon>Flavobacteriaceae</taxon>
        <taxon>Neptunitalea</taxon>
    </lineage>
</organism>
<feature type="transmembrane region" description="Helical" evidence="5">
    <location>
        <begin position="109"/>
        <end position="135"/>
    </location>
</feature>
<evidence type="ECO:0000256" key="3">
    <source>
        <dbReference type="ARBA" id="ARBA00022989"/>
    </source>
</evidence>
<evidence type="ECO:0000256" key="4">
    <source>
        <dbReference type="ARBA" id="ARBA00023136"/>
    </source>
</evidence>
<evidence type="ECO:0000313" key="6">
    <source>
        <dbReference type="EMBL" id="GLB51616.1"/>
    </source>
</evidence>
<dbReference type="AlphaFoldDB" id="A0A9W6B316"/>
<evidence type="ECO:0000256" key="1">
    <source>
        <dbReference type="ARBA" id="ARBA00004141"/>
    </source>
</evidence>
<protein>
    <recommendedName>
        <fullName evidence="8">DUF4870 domain-containing protein</fullName>
    </recommendedName>
</protein>
<dbReference type="Proteomes" id="UP001143545">
    <property type="component" value="Unassembled WGS sequence"/>
</dbReference>
<comment type="caution">
    <text evidence="6">The sequence shown here is derived from an EMBL/GenBank/DDBJ whole genome shotgun (WGS) entry which is preliminary data.</text>
</comment>
<comment type="subcellular location">
    <subcellularLocation>
        <location evidence="1">Membrane</location>
        <topology evidence="1">Multi-pass membrane protein</topology>
    </subcellularLocation>
</comment>
<gene>
    <name evidence="6" type="ORF">NBRC110019_06550</name>
</gene>
<name>A0A9W6B316_9FLAO</name>
<dbReference type="EMBL" id="BRVP01000004">
    <property type="protein sequence ID" value="GLB51616.1"/>
    <property type="molecule type" value="Genomic_DNA"/>
</dbReference>
<dbReference type="InterPro" id="IPR019109">
    <property type="entry name" value="MamF_MmsF"/>
</dbReference>
<keyword evidence="2 5" id="KW-0812">Transmembrane</keyword>
<keyword evidence="7" id="KW-1185">Reference proteome</keyword>
<sequence length="157" mass="17743">MDSSITNHQKNVATVIQISVFSKIVIPLGNFIVPIVLWAINKEKSSFIDNHGKQAINFQLSILIYHIVLGIAGVSLFAFNIGNIWDVYDNAIHSNYFSFENFHVGNRNFFQTIILGCLFIGLKVLELVCVISAAIKANRGEYYQFPLSINFLKFINQ</sequence>